<organism evidence="1 2">
    <name type="scientific">Pseudopithomyces chartarum</name>
    <dbReference type="NCBI Taxonomy" id="1892770"/>
    <lineage>
        <taxon>Eukaryota</taxon>
        <taxon>Fungi</taxon>
        <taxon>Dikarya</taxon>
        <taxon>Ascomycota</taxon>
        <taxon>Pezizomycotina</taxon>
        <taxon>Dothideomycetes</taxon>
        <taxon>Pleosporomycetidae</taxon>
        <taxon>Pleosporales</taxon>
        <taxon>Massarineae</taxon>
        <taxon>Didymosphaeriaceae</taxon>
        <taxon>Pseudopithomyces</taxon>
    </lineage>
</organism>
<reference evidence="1 2" key="1">
    <citation type="submission" date="2021-02" db="EMBL/GenBank/DDBJ databases">
        <title>Genome assembly of Pseudopithomyces chartarum.</title>
        <authorList>
            <person name="Jauregui R."/>
            <person name="Singh J."/>
            <person name="Voisey C."/>
        </authorList>
    </citation>
    <scope>NUCLEOTIDE SEQUENCE [LARGE SCALE GENOMIC DNA]</scope>
    <source>
        <strain evidence="1 2">AGR01</strain>
    </source>
</reference>
<comment type="caution">
    <text evidence="1">The sequence shown here is derived from an EMBL/GenBank/DDBJ whole genome shotgun (WGS) entry which is preliminary data.</text>
</comment>
<proteinExistence type="predicted"/>
<evidence type="ECO:0000313" key="1">
    <source>
        <dbReference type="EMBL" id="KAK3217169.1"/>
    </source>
</evidence>
<gene>
    <name evidence="1" type="ORF">GRF29_1g2106601</name>
</gene>
<dbReference type="EMBL" id="WVTA01000001">
    <property type="protein sequence ID" value="KAK3217169.1"/>
    <property type="molecule type" value="Genomic_DNA"/>
</dbReference>
<accession>A0AAN6M9F4</accession>
<keyword evidence="2" id="KW-1185">Reference proteome</keyword>
<dbReference type="AlphaFoldDB" id="A0AAN6M9F4"/>
<evidence type="ECO:0000313" key="2">
    <source>
        <dbReference type="Proteomes" id="UP001280581"/>
    </source>
</evidence>
<name>A0AAN6M9F4_9PLEO</name>
<dbReference type="Proteomes" id="UP001280581">
    <property type="component" value="Unassembled WGS sequence"/>
</dbReference>
<sequence>MPDTIVSRVSTSLLLTDSCIAQCRGVPTLPTFGAAKVKPNGPEPDLETITEWAINYRSLITRFEKRRNTASPRDAALYSICADRLSTLAIYLGNMDRYEHEPCWSEVRPYSRSSSQDLAMGQEAKHSLFTDAQKLWTLDALLQDEEVATAMTGGNGRKGSVLSWWTKTILKMCSRCSKEFFASTANAVLLSKLIESFPHPATQYNSVSAGKSVSITLNLPGHGLWRYCVNGDPEGHVNLDNSLKQMKTESIEKLLLREYSAANLGLQP</sequence>
<protein>
    <submittedName>
        <fullName evidence="1">Uncharacterized protein</fullName>
    </submittedName>
</protein>